<dbReference type="SMART" id="SM00644">
    <property type="entry name" value="Ami_2"/>
    <property type="match status" value="1"/>
</dbReference>
<evidence type="ECO:0000256" key="4">
    <source>
        <dbReference type="ARBA" id="ARBA00022588"/>
    </source>
</evidence>
<name>B4N6X1_DROWI</name>
<feature type="chain" id="PRO_5006458252" evidence="6">
    <location>
        <begin position="26"/>
        <end position="199"/>
    </location>
</feature>
<dbReference type="GO" id="GO:0042834">
    <property type="term" value="F:peptidoglycan binding"/>
    <property type="evidence" value="ECO:0007669"/>
    <property type="project" value="EnsemblMetazoa"/>
</dbReference>
<keyword evidence="3" id="KW-0964">Secreted</keyword>
<sequence>MMYGWRAVPVEVVVVLIGILSFASGDGEVPVQVVTRTEWQARPSNGSIGANELPLSRAVIAHTAGVRCKSDEACIQQVRSLQQYQMDTLGFSDIGYHYLIGDNGRAYEGRSPSQRASFAGRNNGGSLAIAFIGNFDEELPTEGSLETAKSLIQQSVQQKNLAENYELFGHRQVSATKSPGDALFAQIKQWPNWSNKSLL</sequence>
<dbReference type="InterPro" id="IPR006619">
    <property type="entry name" value="PGRP_domain_met/bac"/>
</dbReference>
<evidence type="ECO:0000256" key="1">
    <source>
        <dbReference type="ARBA" id="ARBA00004613"/>
    </source>
</evidence>
<dbReference type="SUPFAM" id="SSF55846">
    <property type="entry name" value="N-acetylmuramoyl-L-alanine amidase-like"/>
    <property type="match status" value="1"/>
</dbReference>
<dbReference type="OrthoDB" id="10001926at2759"/>
<feature type="domain" description="Peptidoglycan recognition protein family" evidence="8">
    <location>
        <begin position="31"/>
        <end position="174"/>
    </location>
</feature>
<feature type="domain" description="N-acetylmuramoyl-L-alanine amidase" evidence="7">
    <location>
        <begin position="45"/>
        <end position="180"/>
    </location>
</feature>
<dbReference type="EC" id="3.5.1.28" evidence="9"/>
<dbReference type="GO" id="GO:0009253">
    <property type="term" value="P:peptidoglycan catabolic process"/>
    <property type="evidence" value="ECO:0007669"/>
    <property type="project" value="InterPro"/>
</dbReference>
<dbReference type="STRING" id="7260.B4N6X1"/>
<evidence type="ECO:0000256" key="6">
    <source>
        <dbReference type="SAM" id="SignalP"/>
    </source>
</evidence>
<dbReference type="GO" id="GO:0045087">
    <property type="term" value="P:innate immune response"/>
    <property type="evidence" value="ECO:0007669"/>
    <property type="project" value="UniProtKB-KW"/>
</dbReference>
<protein>
    <submittedName>
        <fullName evidence="9">Uncharacterized protein</fullName>
        <ecNumber evidence="9">3.5.1.28</ecNumber>
    </submittedName>
</protein>
<keyword evidence="4" id="KW-0399">Innate immunity</keyword>
<evidence type="ECO:0000256" key="3">
    <source>
        <dbReference type="ARBA" id="ARBA00022525"/>
    </source>
</evidence>
<keyword evidence="9" id="KW-0378">Hydrolase</keyword>
<dbReference type="InterPro" id="IPR002502">
    <property type="entry name" value="Amidase_domain"/>
</dbReference>
<dbReference type="Proteomes" id="UP000007798">
    <property type="component" value="Unassembled WGS sequence"/>
</dbReference>
<dbReference type="CDD" id="cd06583">
    <property type="entry name" value="PGRP"/>
    <property type="match status" value="1"/>
</dbReference>
<evidence type="ECO:0000259" key="7">
    <source>
        <dbReference type="SMART" id="SM00644"/>
    </source>
</evidence>
<evidence type="ECO:0000256" key="5">
    <source>
        <dbReference type="ARBA" id="ARBA00022859"/>
    </source>
</evidence>
<accession>B4N6X1</accession>
<keyword evidence="5" id="KW-0391">Immunity</keyword>
<keyword evidence="10" id="KW-1185">Reference proteome</keyword>
<dbReference type="InterPro" id="IPR015510">
    <property type="entry name" value="PGRP"/>
</dbReference>
<dbReference type="HOGENOM" id="CLU_037559_3_2_1"/>
<dbReference type="Pfam" id="PF01510">
    <property type="entry name" value="Amidase_2"/>
    <property type="match status" value="1"/>
</dbReference>
<dbReference type="PANTHER" id="PTHR11022">
    <property type="entry name" value="PEPTIDOGLYCAN RECOGNITION PROTEIN"/>
    <property type="match status" value="1"/>
</dbReference>
<dbReference type="AlphaFoldDB" id="B4N6X1"/>
<dbReference type="PANTHER" id="PTHR11022:SF75">
    <property type="entry name" value="PEPTIDOGLYCAN-RECOGNITION PROTEIN SB1-RELATED"/>
    <property type="match status" value="1"/>
</dbReference>
<dbReference type="GO" id="GO:0008745">
    <property type="term" value="F:N-acetylmuramoyl-L-alanine amidase activity"/>
    <property type="evidence" value="ECO:0007669"/>
    <property type="project" value="UniProtKB-EC"/>
</dbReference>
<dbReference type="GO" id="GO:0032499">
    <property type="term" value="P:detection of peptidoglycan"/>
    <property type="evidence" value="ECO:0007669"/>
    <property type="project" value="EnsemblMetazoa"/>
</dbReference>
<dbReference type="EMBL" id="CH964168">
    <property type="protein sequence ID" value="EDW80110.2"/>
    <property type="molecule type" value="Genomic_DNA"/>
</dbReference>
<dbReference type="InterPro" id="IPR036505">
    <property type="entry name" value="Amidase/PGRP_sf"/>
</dbReference>
<organism evidence="9 10">
    <name type="scientific">Drosophila willistoni</name>
    <name type="common">Fruit fly</name>
    <dbReference type="NCBI Taxonomy" id="7260"/>
    <lineage>
        <taxon>Eukaryota</taxon>
        <taxon>Metazoa</taxon>
        <taxon>Ecdysozoa</taxon>
        <taxon>Arthropoda</taxon>
        <taxon>Hexapoda</taxon>
        <taxon>Insecta</taxon>
        <taxon>Pterygota</taxon>
        <taxon>Neoptera</taxon>
        <taxon>Endopterygota</taxon>
        <taxon>Diptera</taxon>
        <taxon>Brachycera</taxon>
        <taxon>Muscomorpha</taxon>
        <taxon>Ephydroidea</taxon>
        <taxon>Drosophilidae</taxon>
        <taxon>Drosophila</taxon>
        <taxon>Sophophora</taxon>
    </lineage>
</organism>
<dbReference type="eggNOG" id="ENOG502S2KY">
    <property type="taxonomic scope" value="Eukaryota"/>
</dbReference>
<comment type="subcellular location">
    <subcellularLocation>
        <location evidence="1">Secreted</location>
    </subcellularLocation>
</comment>
<dbReference type="GO" id="GO:0008270">
    <property type="term" value="F:zinc ion binding"/>
    <property type="evidence" value="ECO:0007669"/>
    <property type="project" value="InterPro"/>
</dbReference>
<comment type="similarity">
    <text evidence="2">Belongs to the N-acetylmuramoyl-L-alanine amidase 2 family.</text>
</comment>
<proteinExistence type="inferred from homology"/>
<dbReference type="SMART" id="SM00701">
    <property type="entry name" value="PGRP"/>
    <property type="match status" value="1"/>
</dbReference>
<dbReference type="GO" id="GO:0050829">
    <property type="term" value="P:defense response to Gram-negative bacterium"/>
    <property type="evidence" value="ECO:0007669"/>
    <property type="project" value="EnsemblMetazoa"/>
</dbReference>
<dbReference type="InParanoid" id="B4N6X1"/>
<evidence type="ECO:0000313" key="9">
    <source>
        <dbReference type="EMBL" id="EDW80110.2"/>
    </source>
</evidence>
<keyword evidence="6" id="KW-0732">Signal</keyword>
<dbReference type="GO" id="GO:0005615">
    <property type="term" value="C:extracellular space"/>
    <property type="evidence" value="ECO:0007669"/>
    <property type="project" value="EnsemblMetazoa"/>
</dbReference>
<gene>
    <name evidence="9" type="primary">Dwil\GK23884</name>
    <name evidence="9" type="ORF">Dwil_GK23884</name>
</gene>
<dbReference type="GO" id="GO:0061059">
    <property type="term" value="P:positive regulation of peptidoglycan recognition protein signaling pathway"/>
    <property type="evidence" value="ECO:0007669"/>
    <property type="project" value="EnsemblMetazoa"/>
</dbReference>
<dbReference type="KEGG" id="dwi:6646486"/>
<dbReference type="GO" id="GO:0050830">
    <property type="term" value="P:defense response to Gram-positive bacterium"/>
    <property type="evidence" value="ECO:0007669"/>
    <property type="project" value="EnsemblMetazoa"/>
</dbReference>
<feature type="signal peptide" evidence="6">
    <location>
        <begin position="1"/>
        <end position="25"/>
    </location>
</feature>
<reference evidence="9 10" key="1">
    <citation type="journal article" date="2007" name="Nature">
        <title>Evolution of genes and genomes on the Drosophila phylogeny.</title>
        <authorList>
            <consortium name="Drosophila 12 Genomes Consortium"/>
            <person name="Clark A.G."/>
            <person name="Eisen M.B."/>
            <person name="Smith D.R."/>
            <person name="Bergman C.M."/>
            <person name="Oliver B."/>
            <person name="Markow T.A."/>
            <person name="Kaufman T.C."/>
            <person name="Kellis M."/>
            <person name="Gelbart W."/>
            <person name="Iyer V.N."/>
            <person name="Pollard D.A."/>
            <person name="Sackton T.B."/>
            <person name="Larracuente A.M."/>
            <person name="Singh N.D."/>
            <person name="Abad J.P."/>
            <person name="Abt D.N."/>
            <person name="Adryan B."/>
            <person name="Aguade M."/>
            <person name="Akashi H."/>
            <person name="Anderson W.W."/>
            <person name="Aquadro C.F."/>
            <person name="Ardell D.H."/>
            <person name="Arguello R."/>
            <person name="Artieri C.G."/>
            <person name="Barbash D.A."/>
            <person name="Barker D."/>
            <person name="Barsanti P."/>
            <person name="Batterham P."/>
            <person name="Batzoglou S."/>
            <person name="Begun D."/>
            <person name="Bhutkar A."/>
            <person name="Blanco E."/>
            <person name="Bosak S.A."/>
            <person name="Bradley R.K."/>
            <person name="Brand A.D."/>
            <person name="Brent M.R."/>
            <person name="Brooks A.N."/>
            <person name="Brown R.H."/>
            <person name="Butlin R.K."/>
            <person name="Caggese C."/>
            <person name="Calvi B.R."/>
            <person name="Bernardo de Carvalho A."/>
            <person name="Caspi A."/>
            <person name="Castrezana S."/>
            <person name="Celniker S.E."/>
            <person name="Chang J.L."/>
            <person name="Chapple C."/>
            <person name="Chatterji S."/>
            <person name="Chinwalla A."/>
            <person name="Civetta A."/>
            <person name="Clifton S.W."/>
            <person name="Comeron J.M."/>
            <person name="Costello J.C."/>
            <person name="Coyne J.A."/>
            <person name="Daub J."/>
            <person name="David R.G."/>
            <person name="Delcher A.L."/>
            <person name="Delehaunty K."/>
            <person name="Do C.B."/>
            <person name="Ebling H."/>
            <person name="Edwards K."/>
            <person name="Eickbush T."/>
            <person name="Evans J.D."/>
            <person name="Filipski A."/>
            <person name="Findeiss S."/>
            <person name="Freyhult E."/>
            <person name="Fulton L."/>
            <person name="Fulton R."/>
            <person name="Garcia A.C."/>
            <person name="Gardiner A."/>
            <person name="Garfield D.A."/>
            <person name="Garvin B.E."/>
            <person name="Gibson G."/>
            <person name="Gilbert D."/>
            <person name="Gnerre S."/>
            <person name="Godfrey J."/>
            <person name="Good R."/>
            <person name="Gotea V."/>
            <person name="Gravely B."/>
            <person name="Greenberg A.J."/>
            <person name="Griffiths-Jones S."/>
            <person name="Gross S."/>
            <person name="Guigo R."/>
            <person name="Gustafson E.A."/>
            <person name="Haerty W."/>
            <person name="Hahn M.W."/>
            <person name="Halligan D.L."/>
            <person name="Halpern A.L."/>
            <person name="Halter G.M."/>
            <person name="Han M.V."/>
            <person name="Heger A."/>
            <person name="Hillier L."/>
            <person name="Hinrichs A.S."/>
            <person name="Holmes I."/>
            <person name="Hoskins R.A."/>
            <person name="Hubisz M.J."/>
            <person name="Hultmark D."/>
            <person name="Huntley M.A."/>
            <person name="Jaffe D.B."/>
            <person name="Jagadeeshan S."/>
            <person name="Jeck W.R."/>
            <person name="Johnson J."/>
            <person name="Jones C.D."/>
            <person name="Jordan W.C."/>
            <person name="Karpen G.H."/>
            <person name="Kataoka E."/>
            <person name="Keightley P.D."/>
            <person name="Kheradpour P."/>
            <person name="Kirkness E.F."/>
            <person name="Koerich L.B."/>
            <person name="Kristiansen K."/>
            <person name="Kudrna D."/>
            <person name="Kulathinal R.J."/>
            <person name="Kumar S."/>
            <person name="Kwok R."/>
            <person name="Lander E."/>
            <person name="Langley C.H."/>
            <person name="Lapoint R."/>
            <person name="Lazzaro B.P."/>
            <person name="Lee S.J."/>
            <person name="Levesque L."/>
            <person name="Li R."/>
            <person name="Lin C.F."/>
            <person name="Lin M.F."/>
            <person name="Lindblad-Toh K."/>
            <person name="Llopart A."/>
            <person name="Long M."/>
            <person name="Low L."/>
            <person name="Lozovsky E."/>
            <person name="Lu J."/>
            <person name="Luo M."/>
            <person name="Machado C.A."/>
            <person name="Makalowski W."/>
            <person name="Marzo M."/>
            <person name="Matsuda M."/>
            <person name="Matzkin L."/>
            <person name="McAllister B."/>
            <person name="McBride C.S."/>
            <person name="McKernan B."/>
            <person name="McKernan K."/>
            <person name="Mendez-Lago M."/>
            <person name="Minx P."/>
            <person name="Mollenhauer M.U."/>
            <person name="Montooth K."/>
            <person name="Mount S.M."/>
            <person name="Mu X."/>
            <person name="Myers E."/>
            <person name="Negre B."/>
            <person name="Newfeld S."/>
            <person name="Nielsen R."/>
            <person name="Noor M.A."/>
            <person name="O'Grady P."/>
            <person name="Pachter L."/>
            <person name="Papaceit M."/>
            <person name="Parisi M.J."/>
            <person name="Parisi M."/>
            <person name="Parts L."/>
            <person name="Pedersen J.S."/>
            <person name="Pesole G."/>
            <person name="Phillippy A.M."/>
            <person name="Ponting C.P."/>
            <person name="Pop M."/>
            <person name="Porcelli D."/>
            <person name="Powell J.R."/>
            <person name="Prohaska S."/>
            <person name="Pruitt K."/>
            <person name="Puig M."/>
            <person name="Quesneville H."/>
            <person name="Ram K.R."/>
            <person name="Rand D."/>
            <person name="Rasmussen M.D."/>
            <person name="Reed L.K."/>
            <person name="Reenan R."/>
            <person name="Reily A."/>
            <person name="Remington K.A."/>
            <person name="Rieger T.T."/>
            <person name="Ritchie M.G."/>
            <person name="Robin C."/>
            <person name="Rogers Y.H."/>
            <person name="Rohde C."/>
            <person name="Rozas J."/>
            <person name="Rubenfield M.J."/>
            <person name="Ruiz A."/>
            <person name="Russo S."/>
            <person name="Salzberg S.L."/>
            <person name="Sanchez-Gracia A."/>
            <person name="Saranga D.J."/>
            <person name="Sato H."/>
            <person name="Schaeffer S.W."/>
            <person name="Schatz M.C."/>
            <person name="Schlenke T."/>
            <person name="Schwartz R."/>
            <person name="Segarra C."/>
            <person name="Singh R.S."/>
            <person name="Sirot L."/>
            <person name="Sirota M."/>
            <person name="Sisneros N.B."/>
            <person name="Smith C.D."/>
            <person name="Smith T.F."/>
            <person name="Spieth J."/>
            <person name="Stage D.E."/>
            <person name="Stark A."/>
            <person name="Stephan W."/>
            <person name="Strausberg R.L."/>
            <person name="Strempel S."/>
            <person name="Sturgill D."/>
            <person name="Sutton G."/>
            <person name="Sutton G.G."/>
            <person name="Tao W."/>
            <person name="Teichmann S."/>
            <person name="Tobari Y.N."/>
            <person name="Tomimura Y."/>
            <person name="Tsolas J.M."/>
            <person name="Valente V.L."/>
            <person name="Venter E."/>
            <person name="Venter J.C."/>
            <person name="Vicario S."/>
            <person name="Vieira F.G."/>
            <person name="Vilella A.J."/>
            <person name="Villasante A."/>
            <person name="Walenz B."/>
            <person name="Wang J."/>
            <person name="Wasserman M."/>
            <person name="Watts T."/>
            <person name="Wilson D."/>
            <person name="Wilson R.K."/>
            <person name="Wing R.A."/>
            <person name="Wolfner M.F."/>
            <person name="Wong A."/>
            <person name="Wong G.K."/>
            <person name="Wu C.I."/>
            <person name="Wu G."/>
            <person name="Yamamoto D."/>
            <person name="Yang H.P."/>
            <person name="Yang S.P."/>
            <person name="Yorke J.A."/>
            <person name="Yoshida K."/>
            <person name="Zdobnov E."/>
            <person name="Zhang P."/>
            <person name="Zhang Y."/>
            <person name="Zimin A.V."/>
            <person name="Baldwin J."/>
            <person name="Abdouelleil A."/>
            <person name="Abdulkadir J."/>
            <person name="Abebe A."/>
            <person name="Abera B."/>
            <person name="Abreu J."/>
            <person name="Acer S.C."/>
            <person name="Aftuck L."/>
            <person name="Alexander A."/>
            <person name="An P."/>
            <person name="Anderson E."/>
            <person name="Anderson S."/>
            <person name="Arachi H."/>
            <person name="Azer M."/>
            <person name="Bachantsang P."/>
            <person name="Barry A."/>
            <person name="Bayul T."/>
            <person name="Berlin A."/>
            <person name="Bessette D."/>
            <person name="Bloom T."/>
            <person name="Blye J."/>
            <person name="Boguslavskiy L."/>
            <person name="Bonnet C."/>
            <person name="Boukhgalter B."/>
            <person name="Bourzgui I."/>
            <person name="Brown A."/>
            <person name="Cahill P."/>
            <person name="Channer S."/>
            <person name="Cheshatsang Y."/>
            <person name="Chuda L."/>
            <person name="Citroen M."/>
            <person name="Collymore A."/>
            <person name="Cooke P."/>
            <person name="Costello M."/>
            <person name="D'Aco K."/>
            <person name="Daza R."/>
            <person name="De Haan G."/>
            <person name="DeGray S."/>
            <person name="DeMaso C."/>
            <person name="Dhargay N."/>
            <person name="Dooley K."/>
            <person name="Dooley E."/>
            <person name="Doricent M."/>
            <person name="Dorje P."/>
            <person name="Dorjee K."/>
            <person name="Dupes A."/>
            <person name="Elong R."/>
            <person name="Falk J."/>
            <person name="Farina A."/>
            <person name="Faro S."/>
            <person name="Ferguson D."/>
            <person name="Fisher S."/>
            <person name="Foley C.D."/>
            <person name="Franke A."/>
            <person name="Friedrich D."/>
            <person name="Gadbois L."/>
            <person name="Gearin G."/>
            <person name="Gearin C.R."/>
            <person name="Giannoukos G."/>
            <person name="Goode T."/>
            <person name="Graham J."/>
            <person name="Grandbois E."/>
            <person name="Grewal S."/>
            <person name="Gyaltsen K."/>
            <person name="Hafez N."/>
            <person name="Hagos B."/>
            <person name="Hall J."/>
            <person name="Henson C."/>
            <person name="Hollinger A."/>
            <person name="Honan T."/>
            <person name="Huard M.D."/>
            <person name="Hughes L."/>
            <person name="Hurhula B."/>
            <person name="Husby M.E."/>
            <person name="Kamat A."/>
            <person name="Kanga B."/>
            <person name="Kashin S."/>
            <person name="Khazanovich D."/>
            <person name="Kisner P."/>
            <person name="Lance K."/>
            <person name="Lara M."/>
            <person name="Lee W."/>
            <person name="Lennon N."/>
            <person name="Letendre F."/>
            <person name="LeVine R."/>
            <person name="Lipovsky A."/>
            <person name="Liu X."/>
            <person name="Liu J."/>
            <person name="Liu S."/>
            <person name="Lokyitsang T."/>
            <person name="Lokyitsang Y."/>
            <person name="Lubonja R."/>
            <person name="Lui A."/>
            <person name="MacDonald P."/>
            <person name="Magnisalis V."/>
            <person name="Maru K."/>
            <person name="Matthews C."/>
            <person name="McCusker W."/>
            <person name="McDonough S."/>
            <person name="Mehta T."/>
            <person name="Meldrim J."/>
            <person name="Meneus L."/>
            <person name="Mihai O."/>
            <person name="Mihalev A."/>
            <person name="Mihova T."/>
            <person name="Mittelman R."/>
            <person name="Mlenga V."/>
            <person name="Montmayeur A."/>
            <person name="Mulrain L."/>
            <person name="Navidi A."/>
            <person name="Naylor J."/>
            <person name="Negash T."/>
            <person name="Nguyen T."/>
            <person name="Nguyen N."/>
            <person name="Nicol R."/>
            <person name="Norbu C."/>
            <person name="Norbu N."/>
            <person name="Novod N."/>
            <person name="O'Neill B."/>
            <person name="Osman S."/>
            <person name="Markiewicz E."/>
            <person name="Oyono O.L."/>
            <person name="Patti C."/>
            <person name="Phunkhang P."/>
            <person name="Pierre F."/>
            <person name="Priest M."/>
            <person name="Raghuraman S."/>
            <person name="Rege F."/>
            <person name="Reyes R."/>
            <person name="Rise C."/>
            <person name="Rogov P."/>
            <person name="Ross K."/>
            <person name="Ryan E."/>
            <person name="Settipalli S."/>
            <person name="Shea T."/>
            <person name="Sherpa N."/>
            <person name="Shi L."/>
            <person name="Shih D."/>
            <person name="Sparrow T."/>
            <person name="Spaulding J."/>
            <person name="Stalker J."/>
            <person name="Stange-Thomann N."/>
            <person name="Stavropoulos S."/>
            <person name="Stone C."/>
            <person name="Strader C."/>
            <person name="Tesfaye S."/>
            <person name="Thomson T."/>
            <person name="Thoulutsang Y."/>
            <person name="Thoulutsang D."/>
            <person name="Topham K."/>
            <person name="Topping I."/>
            <person name="Tsamla T."/>
            <person name="Vassiliev H."/>
            <person name="Vo A."/>
            <person name="Wangchuk T."/>
            <person name="Wangdi T."/>
            <person name="Weiand M."/>
            <person name="Wilkinson J."/>
            <person name="Wilson A."/>
            <person name="Yadav S."/>
            <person name="Young G."/>
            <person name="Yu Q."/>
            <person name="Zembek L."/>
            <person name="Zhong D."/>
            <person name="Zimmer A."/>
            <person name="Zwirko Z."/>
            <person name="Jaffe D.B."/>
            <person name="Alvarez P."/>
            <person name="Brockman W."/>
            <person name="Butler J."/>
            <person name="Chin C."/>
            <person name="Gnerre S."/>
            <person name="Grabherr M."/>
            <person name="Kleber M."/>
            <person name="Mauceli E."/>
            <person name="MacCallum I."/>
        </authorList>
    </citation>
    <scope>NUCLEOTIDE SEQUENCE [LARGE SCALE GENOMIC DNA]</scope>
    <source>
        <strain evidence="10">Tucson 14030-0811.24</strain>
    </source>
</reference>
<evidence type="ECO:0000313" key="10">
    <source>
        <dbReference type="Proteomes" id="UP000007798"/>
    </source>
</evidence>
<dbReference type="Gene3D" id="3.40.80.10">
    <property type="entry name" value="Peptidoglycan recognition protein-like"/>
    <property type="match status" value="1"/>
</dbReference>
<evidence type="ECO:0000256" key="2">
    <source>
        <dbReference type="ARBA" id="ARBA00007553"/>
    </source>
</evidence>
<dbReference type="FunFam" id="3.40.80.10:FF:000001">
    <property type="entry name" value="Peptidoglycan recognition protein 1"/>
    <property type="match status" value="1"/>
</dbReference>
<evidence type="ECO:0000259" key="8">
    <source>
        <dbReference type="SMART" id="SM00701"/>
    </source>
</evidence>
<dbReference type="FunCoup" id="B4N6X1">
    <property type="interactions" value="64"/>
</dbReference>